<feature type="transmembrane region" description="Helical" evidence="7">
    <location>
        <begin position="12"/>
        <end position="38"/>
    </location>
</feature>
<keyword evidence="3" id="KW-1003">Cell membrane</keyword>
<reference evidence="9 10" key="1">
    <citation type="submission" date="2024-07" db="EMBL/GenBank/DDBJ databases">
        <authorList>
            <person name="Kang M."/>
        </authorList>
    </citation>
    <scope>NUCLEOTIDE SEQUENCE [LARGE SCALE GENOMIC DNA]</scope>
    <source>
        <strain evidence="9 10">DFM31</strain>
    </source>
</reference>
<feature type="transmembrane region" description="Helical" evidence="7">
    <location>
        <begin position="141"/>
        <end position="162"/>
    </location>
</feature>
<feature type="transmembrane region" description="Helical" evidence="7">
    <location>
        <begin position="319"/>
        <end position="339"/>
    </location>
</feature>
<comment type="caution">
    <text evidence="9">The sequence shown here is derived from an EMBL/GenBank/DDBJ whole genome shotgun (WGS) entry which is preliminary data.</text>
</comment>
<feature type="transmembrane region" description="Helical" evidence="7">
    <location>
        <begin position="115"/>
        <end position="134"/>
    </location>
</feature>
<keyword evidence="5 7" id="KW-1133">Transmembrane helix</keyword>
<feature type="transmembrane region" description="Helical" evidence="7">
    <location>
        <begin position="168"/>
        <end position="190"/>
    </location>
</feature>
<dbReference type="InterPro" id="IPR036259">
    <property type="entry name" value="MFS_trans_sf"/>
</dbReference>
<dbReference type="Gene3D" id="1.20.1250.20">
    <property type="entry name" value="MFS general substrate transporter like domains"/>
    <property type="match status" value="2"/>
</dbReference>
<accession>A0ABV3LCN3</accession>
<organism evidence="9 10">
    <name type="scientific">Meridianimarinicoccus marinus</name>
    <dbReference type="NCBI Taxonomy" id="3231483"/>
    <lineage>
        <taxon>Bacteria</taxon>
        <taxon>Pseudomonadati</taxon>
        <taxon>Pseudomonadota</taxon>
        <taxon>Alphaproteobacteria</taxon>
        <taxon>Rhodobacterales</taxon>
        <taxon>Paracoccaceae</taxon>
        <taxon>Meridianimarinicoccus</taxon>
    </lineage>
</organism>
<feature type="transmembrane region" description="Helical" evidence="7">
    <location>
        <begin position="50"/>
        <end position="70"/>
    </location>
</feature>
<evidence type="ECO:0000313" key="9">
    <source>
        <dbReference type="EMBL" id="MEV8468193.1"/>
    </source>
</evidence>
<feature type="domain" description="Major facilitator superfamily (MFS) profile" evidence="8">
    <location>
        <begin position="15"/>
        <end position="411"/>
    </location>
</feature>
<proteinExistence type="predicted"/>
<evidence type="ECO:0000313" key="10">
    <source>
        <dbReference type="Proteomes" id="UP001553161"/>
    </source>
</evidence>
<comment type="subcellular location">
    <subcellularLocation>
        <location evidence="1">Cell membrane</location>
        <topology evidence="1">Multi-pass membrane protein</topology>
    </subcellularLocation>
</comment>
<dbReference type="RefSeq" id="WP_366194147.1">
    <property type="nucleotide sequence ID" value="NZ_JBFBVU010000024.1"/>
</dbReference>
<dbReference type="PANTHER" id="PTHR23517:SF2">
    <property type="entry name" value="MULTIDRUG RESISTANCE PROTEIN MDTH"/>
    <property type="match status" value="1"/>
</dbReference>
<gene>
    <name evidence="9" type="ORF">AB0T83_15570</name>
</gene>
<dbReference type="Pfam" id="PF07690">
    <property type="entry name" value="MFS_1"/>
    <property type="match status" value="1"/>
</dbReference>
<dbReference type="EMBL" id="JBFBVU010000024">
    <property type="protein sequence ID" value="MEV8468193.1"/>
    <property type="molecule type" value="Genomic_DNA"/>
</dbReference>
<evidence type="ECO:0000256" key="4">
    <source>
        <dbReference type="ARBA" id="ARBA00022692"/>
    </source>
</evidence>
<feature type="transmembrane region" description="Helical" evidence="7">
    <location>
        <begin position="255"/>
        <end position="280"/>
    </location>
</feature>
<evidence type="ECO:0000259" key="8">
    <source>
        <dbReference type="PROSITE" id="PS50850"/>
    </source>
</evidence>
<name>A0ABV3LCN3_9RHOB</name>
<dbReference type="InterPro" id="IPR020846">
    <property type="entry name" value="MFS_dom"/>
</dbReference>
<evidence type="ECO:0000256" key="7">
    <source>
        <dbReference type="SAM" id="Phobius"/>
    </source>
</evidence>
<evidence type="ECO:0000256" key="1">
    <source>
        <dbReference type="ARBA" id="ARBA00004651"/>
    </source>
</evidence>
<evidence type="ECO:0000256" key="5">
    <source>
        <dbReference type="ARBA" id="ARBA00022989"/>
    </source>
</evidence>
<dbReference type="Proteomes" id="UP001553161">
    <property type="component" value="Unassembled WGS sequence"/>
</dbReference>
<dbReference type="PROSITE" id="PS50850">
    <property type="entry name" value="MFS"/>
    <property type="match status" value="1"/>
</dbReference>
<evidence type="ECO:0000256" key="2">
    <source>
        <dbReference type="ARBA" id="ARBA00022448"/>
    </source>
</evidence>
<sequence length="411" mass="43235">MQIPDPRFLRSNAPWLSAGFLIAFGSGYGQTFFIAVFAAELQAEFGLSHAGWGALYSAGTLLSALAMIWAGGWADRMRVRSLGALIVLGMAASCLGMATVASPAMLVIVILGLRFFGQGMSTNLASIAMARWFASNRGKALAFATLGVAAAEALLPVGFVALKPMMSWRMLWGLAAVLALLAIPVLLVLLRRERIPQSLSDATHAPGMAGRHWTRAQALRHPLFWCALPSVMSPAIFMTAFYFHQVHLAQAKGLAHAQLVTLFPLATLVSVSAVIGSGILIDRLGARRLMTLFQLPMAVGFAVLGLGTGLGLAAVGLMLMAATMGGFMTVASAFWAEFYGTRHMGSIRAGAASAMVLGSAIGPVVTGALIDAGVPMDRQMPLYSLIFLVNTVILAAGFAASARRGETPVRV</sequence>
<dbReference type="SUPFAM" id="SSF103473">
    <property type="entry name" value="MFS general substrate transporter"/>
    <property type="match status" value="1"/>
</dbReference>
<feature type="transmembrane region" description="Helical" evidence="7">
    <location>
        <begin position="382"/>
        <end position="402"/>
    </location>
</feature>
<feature type="transmembrane region" description="Helical" evidence="7">
    <location>
        <begin position="292"/>
        <end position="313"/>
    </location>
</feature>
<evidence type="ECO:0000256" key="6">
    <source>
        <dbReference type="ARBA" id="ARBA00023136"/>
    </source>
</evidence>
<keyword evidence="10" id="KW-1185">Reference proteome</keyword>
<protein>
    <submittedName>
        <fullName evidence="9">MFS transporter</fullName>
    </submittedName>
</protein>
<keyword evidence="4 7" id="KW-0812">Transmembrane</keyword>
<keyword evidence="2" id="KW-0813">Transport</keyword>
<feature type="transmembrane region" description="Helical" evidence="7">
    <location>
        <begin position="223"/>
        <end position="243"/>
    </location>
</feature>
<feature type="transmembrane region" description="Helical" evidence="7">
    <location>
        <begin position="351"/>
        <end position="370"/>
    </location>
</feature>
<dbReference type="InterPro" id="IPR011701">
    <property type="entry name" value="MFS"/>
</dbReference>
<dbReference type="PANTHER" id="PTHR23517">
    <property type="entry name" value="RESISTANCE PROTEIN MDTM, PUTATIVE-RELATED-RELATED"/>
    <property type="match status" value="1"/>
</dbReference>
<dbReference type="InterPro" id="IPR050171">
    <property type="entry name" value="MFS_Transporters"/>
</dbReference>
<evidence type="ECO:0000256" key="3">
    <source>
        <dbReference type="ARBA" id="ARBA00022475"/>
    </source>
</evidence>
<keyword evidence="6 7" id="KW-0472">Membrane</keyword>
<feature type="transmembrane region" description="Helical" evidence="7">
    <location>
        <begin position="82"/>
        <end position="109"/>
    </location>
</feature>